<reference evidence="7" key="1">
    <citation type="submission" date="2017-02" db="EMBL/GenBank/DDBJ databases">
        <authorList>
            <person name="Varghese N."/>
            <person name="Submissions S."/>
        </authorList>
    </citation>
    <scope>NUCLEOTIDE SEQUENCE [LARGE SCALE GENOMIC DNA]</scope>
    <source>
        <strain evidence="7">DSM 24091</strain>
    </source>
</reference>
<feature type="transmembrane region" description="Helical" evidence="4">
    <location>
        <begin position="216"/>
        <end position="246"/>
    </location>
</feature>
<accession>A0A1T5FI28</accession>
<sequence>MSTLSANKTVYPILFAISFSHLLNDLMQSVVPSVYPLLKENYGLSFTQIGIITLIFQLTASVLQPFVGAYTDKKPNPKSLAIGMIFSLSGLICLAYASNFYLILTSVSLLGVGSSVFHPEASRVAHLASGGRKGLAQSIFQVGGNTGSAIGPLLAALIVIPMGQNYIGWFGTLAILGMFILTIVGNWYQQNIIVKTSTASGVTNTAPQQTLPKRTVIISIIILLVLIFSKYFYMASMTSYFTFYLIEKFHVSVQHSQIYLFVFLASVAAGTILGGPLGDKYGRKLIIWISILGAAPFTLLLPHVGLLPTVVLAGIIGLIISSAFSAILVYATDLIPGKVGMIAGLFFGFAFGMGGIGSAVLGWLADRTSIEYVFSICAFLPLIGIVTGFLPNIRRKA</sequence>
<feature type="domain" description="Major facilitator superfamily (MFS) profile" evidence="5">
    <location>
        <begin position="13"/>
        <end position="396"/>
    </location>
</feature>
<dbReference type="InterPro" id="IPR011701">
    <property type="entry name" value="MFS"/>
</dbReference>
<evidence type="ECO:0000256" key="3">
    <source>
        <dbReference type="ARBA" id="ARBA00023136"/>
    </source>
</evidence>
<dbReference type="AlphaFoldDB" id="A0A1T5FI28"/>
<feature type="transmembrane region" description="Helical" evidence="4">
    <location>
        <begin position="342"/>
        <end position="364"/>
    </location>
</feature>
<gene>
    <name evidence="6" type="ORF">SAMN05660841_03277</name>
</gene>
<evidence type="ECO:0000313" key="7">
    <source>
        <dbReference type="Proteomes" id="UP000190150"/>
    </source>
</evidence>
<dbReference type="Pfam" id="PF07690">
    <property type="entry name" value="MFS_1"/>
    <property type="match status" value="1"/>
</dbReference>
<evidence type="ECO:0000313" key="6">
    <source>
        <dbReference type="EMBL" id="SKB95809.1"/>
    </source>
</evidence>
<keyword evidence="3 4" id="KW-0472">Membrane</keyword>
<keyword evidence="7" id="KW-1185">Reference proteome</keyword>
<feature type="transmembrane region" description="Helical" evidence="4">
    <location>
        <begin position="258"/>
        <end position="278"/>
    </location>
</feature>
<dbReference type="PANTHER" id="PTHR43129:SF1">
    <property type="entry name" value="FOSMIDOMYCIN RESISTANCE PROTEIN"/>
    <property type="match status" value="1"/>
</dbReference>
<feature type="transmembrane region" description="Helical" evidence="4">
    <location>
        <begin position="79"/>
        <end position="97"/>
    </location>
</feature>
<feature type="transmembrane region" description="Helical" evidence="4">
    <location>
        <begin position="310"/>
        <end position="330"/>
    </location>
</feature>
<dbReference type="PROSITE" id="PS50850">
    <property type="entry name" value="MFS"/>
    <property type="match status" value="1"/>
</dbReference>
<dbReference type="RefSeq" id="WP_079644668.1">
    <property type="nucleotide sequence ID" value="NZ_FUZF01000016.1"/>
</dbReference>
<evidence type="ECO:0000256" key="2">
    <source>
        <dbReference type="ARBA" id="ARBA00022989"/>
    </source>
</evidence>
<dbReference type="EMBL" id="FUZF01000016">
    <property type="protein sequence ID" value="SKB95809.1"/>
    <property type="molecule type" value="Genomic_DNA"/>
</dbReference>
<dbReference type="GO" id="GO:0005886">
    <property type="term" value="C:plasma membrane"/>
    <property type="evidence" value="ECO:0007669"/>
    <property type="project" value="TreeGrafter"/>
</dbReference>
<feature type="transmembrane region" description="Helical" evidence="4">
    <location>
        <begin position="285"/>
        <end position="304"/>
    </location>
</feature>
<dbReference type="Gene3D" id="1.20.1250.20">
    <property type="entry name" value="MFS general substrate transporter like domains"/>
    <property type="match status" value="2"/>
</dbReference>
<dbReference type="PANTHER" id="PTHR43129">
    <property type="entry name" value="FOSMIDOMYCIN RESISTANCE PROTEIN"/>
    <property type="match status" value="1"/>
</dbReference>
<evidence type="ECO:0000259" key="5">
    <source>
        <dbReference type="PROSITE" id="PS50850"/>
    </source>
</evidence>
<dbReference type="SUPFAM" id="SSF103473">
    <property type="entry name" value="MFS general substrate transporter"/>
    <property type="match status" value="1"/>
</dbReference>
<keyword evidence="2 4" id="KW-1133">Transmembrane helix</keyword>
<dbReference type="GO" id="GO:0022857">
    <property type="term" value="F:transmembrane transporter activity"/>
    <property type="evidence" value="ECO:0007669"/>
    <property type="project" value="InterPro"/>
</dbReference>
<evidence type="ECO:0000256" key="4">
    <source>
        <dbReference type="SAM" id="Phobius"/>
    </source>
</evidence>
<protein>
    <submittedName>
        <fullName evidence="6">MFS transporter, FSR family, fosmidomycin resistance protein</fullName>
    </submittedName>
</protein>
<organism evidence="6 7">
    <name type="scientific">Sphingobacterium nematocida</name>
    <dbReference type="NCBI Taxonomy" id="1513896"/>
    <lineage>
        <taxon>Bacteria</taxon>
        <taxon>Pseudomonadati</taxon>
        <taxon>Bacteroidota</taxon>
        <taxon>Sphingobacteriia</taxon>
        <taxon>Sphingobacteriales</taxon>
        <taxon>Sphingobacteriaceae</taxon>
        <taxon>Sphingobacterium</taxon>
    </lineage>
</organism>
<dbReference type="CDD" id="cd17478">
    <property type="entry name" value="MFS_FsR"/>
    <property type="match status" value="1"/>
</dbReference>
<keyword evidence="1 4" id="KW-0812">Transmembrane</keyword>
<feature type="transmembrane region" description="Helical" evidence="4">
    <location>
        <begin position="42"/>
        <end position="67"/>
    </location>
</feature>
<dbReference type="InterPro" id="IPR020846">
    <property type="entry name" value="MFS_dom"/>
</dbReference>
<evidence type="ECO:0000256" key="1">
    <source>
        <dbReference type="ARBA" id="ARBA00022692"/>
    </source>
</evidence>
<proteinExistence type="predicted"/>
<feature type="transmembrane region" description="Helical" evidence="4">
    <location>
        <begin position="370"/>
        <end position="390"/>
    </location>
</feature>
<dbReference type="Proteomes" id="UP000190150">
    <property type="component" value="Unassembled WGS sequence"/>
</dbReference>
<dbReference type="STRING" id="1513896.SAMN05660841_03277"/>
<dbReference type="InterPro" id="IPR036259">
    <property type="entry name" value="MFS_trans_sf"/>
</dbReference>
<name>A0A1T5FI28_9SPHI</name>
<dbReference type="OrthoDB" id="9770492at2"/>
<feature type="transmembrane region" description="Helical" evidence="4">
    <location>
        <begin position="166"/>
        <end position="188"/>
    </location>
</feature>
<feature type="transmembrane region" description="Helical" evidence="4">
    <location>
        <begin position="142"/>
        <end position="160"/>
    </location>
</feature>